<evidence type="ECO:0000256" key="4">
    <source>
        <dbReference type="ARBA" id="ARBA00023163"/>
    </source>
</evidence>
<dbReference type="PRINTS" id="PR00039">
    <property type="entry name" value="HTHLYSR"/>
</dbReference>
<evidence type="ECO:0000256" key="3">
    <source>
        <dbReference type="ARBA" id="ARBA00023125"/>
    </source>
</evidence>
<reference evidence="6 7" key="1">
    <citation type="submission" date="2020-12" db="EMBL/GenBank/DDBJ databases">
        <authorList>
            <person name="Lu T."/>
            <person name="Wang Q."/>
            <person name="Han X."/>
        </authorList>
    </citation>
    <scope>NUCLEOTIDE SEQUENCE [LARGE SCALE GENOMIC DNA]</scope>
    <source>
        <strain evidence="6 7">WQ 585</strain>
    </source>
</reference>
<name>A0ABS1EHY4_9BURK</name>
<dbReference type="Pfam" id="PF03466">
    <property type="entry name" value="LysR_substrate"/>
    <property type="match status" value="1"/>
</dbReference>
<dbReference type="RefSeq" id="WP_200239522.1">
    <property type="nucleotide sequence ID" value="NZ_JAENGP010000030.1"/>
</dbReference>
<keyword evidence="3" id="KW-0238">DNA-binding</keyword>
<dbReference type="Proteomes" id="UP000635316">
    <property type="component" value="Unassembled WGS sequence"/>
</dbReference>
<dbReference type="InterPro" id="IPR005119">
    <property type="entry name" value="LysR_subst-bd"/>
</dbReference>
<accession>A0ABS1EHY4</accession>
<evidence type="ECO:0000313" key="6">
    <source>
        <dbReference type="EMBL" id="MBK1782652.1"/>
    </source>
</evidence>
<dbReference type="SUPFAM" id="SSF53850">
    <property type="entry name" value="Periplasmic binding protein-like II"/>
    <property type="match status" value="1"/>
</dbReference>
<dbReference type="PANTHER" id="PTHR30346">
    <property type="entry name" value="TRANSCRIPTIONAL DUAL REGULATOR HCAR-RELATED"/>
    <property type="match status" value="1"/>
</dbReference>
<evidence type="ECO:0000313" key="7">
    <source>
        <dbReference type="Proteomes" id="UP000635316"/>
    </source>
</evidence>
<keyword evidence="4" id="KW-0804">Transcription</keyword>
<dbReference type="InterPro" id="IPR036388">
    <property type="entry name" value="WH-like_DNA-bd_sf"/>
</dbReference>
<sequence length="301" mass="33547">MNDRQIRHFIVLSELLNFRQAAEKLNIVQPALSSSIKRLEAELGVTLFERTTREIKLTVAGQNILVDFRKILKILEAVRQKAQSTQEGFFDNLSVGFVGSASYSLLSSGVSTFRKQYPNINLSLQESTGKKIFSLIEDELIDIGIVRIPTVYNPGITVKPLKDENFVLVVPTHSEWDPGNKVSKVALEDFSKAPFVNFAFKEAPMLHLAVINICKEAGFIPQIVQEAIQMQTIITLVESGMGVGLVPAACMVHKPARAKFLHLKKITPSCKTSLALAYNENNKSLTSMRFIDTMLKVVKQQ</sequence>
<evidence type="ECO:0000256" key="1">
    <source>
        <dbReference type="ARBA" id="ARBA00009437"/>
    </source>
</evidence>
<keyword evidence="7" id="KW-1185">Reference proteome</keyword>
<gene>
    <name evidence="6" type="ORF">JHL22_15680</name>
</gene>
<dbReference type="PANTHER" id="PTHR30346:SF28">
    <property type="entry name" value="HTH-TYPE TRANSCRIPTIONAL REGULATOR CYNR"/>
    <property type="match status" value="1"/>
</dbReference>
<proteinExistence type="inferred from homology"/>
<feature type="domain" description="HTH lysR-type" evidence="5">
    <location>
        <begin position="1"/>
        <end position="58"/>
    </location>
</feature>
<dbReference type="Gene3D" id="3.40.190.10">
    <property type="entry name" value="Periplasmic binding protein-like II"/>
    <property type="match status" value="2"/>
</dbReference>
<comment type="similarity">
    <text evidence="1">Belongs to the LysR transcriptional regulatory family.</text>
</comment>
<dbReference type="Gene3D" id="1.10.10.10">
    <property type="entry name" value="Winged helix-like DNA-binding domain superfamily/Winged helix DNA-binding domain"/>
    <property type="match status" value="1"/>
</dbReference>
<dbReference type="SUPFAM" id="SSF46785">
    <property type="entry name" value="Winged helix' DNA-binding domain"/>
    <property type="match status" value="1"/>
</dbReference>
<organism evidence="6 7">
    <name type="scientific">Advenella mandrilli</name>
    <dbReference type="NCBI Taxonomy" id="2800330"/>
    <lineage>
        <taxon>Bacteria</taxon>
        <taxon>Pseudomonadati</taxon>
        <taxon>Pseudomonadota</taxon>
        <taxon>Betaproteobacteria</taxon>
        <taxon>Burkholderiales</taxon>
        <taxon>Alcaligenaceae</taxon>
    </lineage>
</organism>
<dbReference type="PROSITE" id="PS50931">
    <property type="entry name" value="HTH_LYSR"/>
    <property type="match status" value="1"/>
</dbReference>
<dbReference type="CDD" id="cd08414">
    <property type="entry name" value="PBP2_LTTR_aromatics_like"/>
    <property type="match status" value="1"/>
</dbReference>
<evidence type="ECO:0000256" key="2">
    <source>
        <dbReference type="ARBA" id="ARBA00023015"/>
    </source>
</evidence>
<protein>
    <submittedName>
        <fullName evidence="6">LysR family transcriptional regulator</fullName>
    </submittedName>
</protein>
<dbReference type="InterPro" id="IPR036390">
    <property type="entry name" value="WH_DNA-bd_sf"/>
</dbReference>
<dbReference type="InterPro" id="IPR000847">
    <property type="entry name" value="LysR_HTH_N"/>
</dbReference>
<keyword evidence="2" id="KW-0805">Transcription regulation</keyword>
<dbReference type="EMBL" id="JAENGP010000030">
    <property type="protein sequence ID" value="MBK1782652.1"/>
    <property type="molecule type" value="Genomic_DNA"/>
</dbReference>
<dbReference type="Pfam" id="PF00126">
    <property type="entry name" value="HTH_1"/>
    <property type="match status" value="1"/>
</dbReference>
<evidence type="ECO:0000259" key="5">
    <source>
        <dbReference type="PROSITE" id="PS50931"/>
    </source>
</evidence>
<comment type="caution">
    <text evidence="6">The sequence shown here is derived from an EMBL/GenBank/DDBJ whole genome shotgun (WGS) entry which is preliminary data.</text>
</comment>